<evidence type="ECO:0000313" key="2">
    <source>
        <dbReference type="EMBL" id="VIP00661.1"/>
    </source>
</evidence>
<accession>A0A6C2YHD6</accession>
<feature type="transmembrane region" description="Helical" evidence="1">
    <location>
        <begin position="6"/>
        <end position="24"/>
    </location>
</feature>
<sequence length="192" mass="21280">MQQYISAIVGVVVVTFLAILMGAAQRGKPTTDRSTGFLVFRHHILLRLFSLVAAFGIPLVLTALVIANPPENQSDTIAILGIYAMFGVLSAPLLWESMRFALVVSPEGLDCHSPWRGQQFIRWEEVEQVSYSSLLGWFVIRADGGRKFRVSAMIPGLNAFLEACEQRVSPAQLSRAKAGYTLLGRPFREEKK</sequence>
<dbReference type="InParanoid" id="A0A6C2YHD6"/>
<gene>
    <name evidence="2" type="ORF">GMBLW1_32990</name>
</gene>
<evidence type="ECO:0000313" key="3">
    <source>
        <dbReference type="Proteomes" id="UP000464378"/>
    </source>
</evidence>
<reference evidence="2" key="1">
    <citation type="submission" date="2019-04" db="EMBL/GenBank/DDBJ databases">
        <authorList>
            <consortium name="Science for Life Laboratories"/>
        </authorList>
    </citation>
    <scope>NUCLEOTIDE SEQUENCE</scope>
    <source>
        <strain evidence="2">MBLW1</strain>
    </source>
</reference>
<dbReference type="EMBL" id="LR586016">
    <property type="protein sequence ID" value="VIP00661.1"/>
    <property type="molecule type" value="Genomic_DNA"/>
</dbReference>
<keyword evidence="1" id="KW-0472">Membrane</keyword>
<protein>
    <submittedName>
        <fullName evidence="2">: bPH_6</fullName>
    </submittedName>
</protein>
<feature type="transmembrane region" description="Helical" evidence="1">
    <location>
        <begin position="44"/>
        <end position="65"/>
    </location>
</feature>
<dbReference type="KEGG" id="tim:GMBLW1_32990"/>
<name>A0A6C2YHD6_9BACT</name>
<keyword evidence="3" id="KW-1185">Reference proteome</keyword>
<keyword evidence="1" id="KW-1133">Transmembrane helix</keyword>
<dbReference type="AlphaFoldDB" id="A0A6C2YHD6"/>
<dbReference type="Proteomes" id="UP000464378">
    <property type="component" value="Chromosome"/>
</dbReference>
<organism evidence="2">
    <name type="scientific">Tuwongella immobilis</name>
    <dbReference type="NCBI Taxonomy" id="692036"/>
    <lineage>
        <taxon>Bacteria</taxon>
        <taxon>Pseudomonadati</taxon>
        <taxon>Planctomycetota</taxon>
        <taxon>Planctomycetia</taxon>
        <taxon>Gemmatales</taxon>
        <taxon>Gemmataceae</taxon>
        <taxon>Tuwongella</taxon>
    </lineage>
</organism>
<keyword evidence="1" id="KW-0812">Transmembrane</keyword>
<proteinExistence type="predicted"/>
<dbReference type="RefSeq" id="WP_162655860.1">
    <property type="nucleotide sequence ID" value="NZ_LR593887.1"/>
</dbReference>
<dbReference type="EMBL" id="LR593887">
    <property type="protein sequence ID" value="VTR96740.1"/>
    <property type="molecule type" value="Genomic_DNA"/>
</dbReference>
<evidence type="ECO:0000256" key="1">
    <source>
        <dbReference type="SAM" id="Phobius"/>
    </source>
</evidence>
<feature type="transmembrane region" description="Helical" evidence="1">
    <location>
        <begin position="77"/>
        <end position="95"/>
    </location>
</feature>